<keyword evidence="7" id="KW-1185">Reference proteome</keyword>
<dbReference type="InterPro" id="IPR058163">
    <property type="entry name" value="LysR-type_TF_proteobact-type"/>
</dbReference>
<dbReference type="InterPro" id="IPR036388">
    <property type="entry name" value="WH-like_DNA-bd_sf"/>
</dbReference>
<evidence type="ECO:0000256" key="2">
    <source>
        <dbReference type="ARBA" id="ARBA00023015"/>
    </source>
</evidence>
<dbReference type="PROSITE" id="PS50931">
    <property type="entry name" value="HTH_LYSR"/>
    <property type="match status" value="1"/>
</dbReference>
<dbReference type="Gene3D" id="1.10.10.10">
    <property type="entry name" value="Winged helix-like DNA-binding domain superfamily/Winged helix DNA-binding domain"/>
    <property type="match status" value="1"/>
</dbReference>
<dbReference type="InterPro" id="IPR000847">
    <property type="entry name" value="LysR_HTH_N"/>
</dbReference>
<gene>
    <name evidence="6" type="ORF">R0137_17205</name>
</gene>
<dbReference type="SUPFAM" id="SSF46785">
    <property type="entry name" value="Winged helix' DNA-binding domain"/>
    <property type="match status" value="1"/>
</dbReference>
<evidence type="ECO:0000259" key="5">
    <source>
        <dbReference type="PROSITE" id="PS50931"/>
    </source>
</evidence>
<dbReference type="EMBL" id="CP136865">
    <property type="protein sequence ID" value="WOJ96957.1"/>
    <property type="molecule type" value="Genomic_DNA"/>
</dbReference>
<keyword evidence="2" id="KW-0805">Transcription regulation</keyword>
<proteinExistence type="inferred from homology"/>
<dbReference type="Pfam" id="PF00126">
    <property type="entry name" value="HTH_1"/>
    <property type="match status" value="1"/>
</dbReference>
<organism evidence="6 7">
    <name type="scientific">Congregibacter brevis</name>
    <dbReference type="NCBI Taxonomy" id="3081201"/>
    <lineage>
        <taxon>Bacteria</taxon>
        <taxon>Pseudomonadati</taxon>
        <taxon>Pseudomonadota</taxon>
        <taxon>Gammaproteobacteria</taxon>
        <taxon>Cellvibrionales</taxon>
        <taxon>Halieaceae</taxon>
        <taxon>Congregibacter</taxon>
    </lineage>
</organism>
<dbReference type="InterPro" id="IPR036390">
    <property type="entry name" value="WH_DNA-bd_sf"/>
</dbReference>
<feature type="domain" description="HTH lysR-type" evidence="5">
    <location>
        <begin position="4"/>
        <end position="61"/>
    </location>
</feature>
<reference evidence="6 7" key="1">
    <citation type="submission" date="2023-10" db="EMBL/GenBank/DDBJ databases">
        <title>Two novel species belonging to the OM43/NOR5 clade.</title>
        <authorList>
            <person name="Park M."/>
        </authorList>
    </citation>
    <scope>NUCLEOTIDE SEQUENCE [LARGE SCALE GENOMIC DNA]</scope>
    <source>
        <strain evidence="6 7">IMCC45268</strain>
    </source>
</reference>
<name>A0ABZ0IBR3_9GAMM</name>
<evidence type="ECO:0000313" key="6">
    <source>
        <dbReference type="EMBL" id="WOJ96957.1"/>
    </source>
</evidence>
<evidence type="ECO:0000256" key="4">
    <source>
        <dbReference type="ARBA" id="ARBA00023163"/>
    </source>
</evidence>
<evidence type="ECO:0000256" key="1">
    <source>
        <dbReference type="ARBA" id="ARBA00009437"/>
    </source>
</evidence>
<evidence type="ECO:0000256" key="3">
    <source>
        <dbReference type="ARBA" id="ARBA00023125"/>
    </source>
</evidence>
<dbReference type="Pfam" id="PF03466">
    <property type="entry name" value="LysR_substrate"/>
    <property type="match status" value="1"/>
</dbReference>
<comment type="similarity">
    <text evidence="1">Belongs to the LysR transcriptional regulatory family.</text>
</comment>
<sequence>MPAIDLNDYFYFVHVVEKGGFSSAAKALGMPKSRLSRHIAALEERLDTRLIQRTTRQFNVTDVGDVFYQHARALVDEMENAEAAIKRKKNTLAGNVTLSCSVGVAQFAIQAILTDFLSDNPLVTVSQQVTNQHVDLVASGVDLSIRGYTGSLPDSSLVQRKLATVEWNLFSAAGYTEANGAIEGPDDLASQPTLALGWQSPWGKWLLENNQGEQVEIGVTPRLKSEDMATLKEAAIRGLGIVALPAYTCRQELHDGRLERVLTDWHAGVAQLSLVQPSRRGVSPAVEALRDHLTAELPGFVSGTGASSDDLEEP</sequence>
<dbReference type="InterPro" id="IPR005119">
    <property type="entry name" value="LysR_subst-bd"/>
</dbReference>
<dbReference type="SUPFAM" id="SSF53850">
    <property type="entry name" value="Periplasmic binding protein-like II"/>
    <property type="match status" value="1"/>
</dbReference>
<dbReference type="PANTHER" id="PTHR30537">
    <property type="entry name" value="HTH-TYPE TRANSCRIPTIONAL REGULATOR"/>
    <property type="match status" value="1"/>
</dbReference>
<keyword evidence="3" id="KW-0238">DNA-binding</keyword>
<dbReference type="PANTHER" id="PTHR30537:SF31">
    <property type="entry name" value="TRANSCRIPTIONAL REGULATOR, LYSR FAMILY"/>
    <property type="match status" value="1"/>
</dbReference>
<dbReference type="Gene3D" id="3.40.190.290">
    <property type="match status" value="1"/>
</dbReference>
<evidence type="ECO:0000313" key="7">
    <source>
        <dbReference type="Proteomes" id="UP001626549"/>
    </source>
</evidence>
<dbReference type="Proteomes" id="UP001626549">
    <property type="component" value="Chromosome"/>
</dbReference>
<keyword evidence="4" id="KW-0804">Transcription</keyword>
<protein>
    <submittedName>
        <fullName evidence="6">LysR substrate-binding domain-containing protein</fullName>
    </submittedName>
</protein>
<dbReference type="RefSeq" id="WP_407327643.1">
    <property type="nucleotide sequence ID" value="NZ_CP136865.1"/>
</dbReference>
<accession>A0ABZ0IBR3</accession>